<gene>
    <name evidence="2" type="ORF">OHV25_09100</name>
</gene>
<dbReference type="EMBL" id="CP108253">
    <property type="protein sequence ID" value="WTU39724.1"/>
    <property type="molecule type" value="Genomic_DNA"/>
</dbReference>
<accession>A0AAU2GUH5</accession>
<dbReference type="Pfam" id="PF00067">
    <property type="entry name" value="p450"/>
    <property type="match status" value="1"/>
</dbReference>
<dbReference type="PANTHER" id="PTHR46696">
    <property type="entry name" value="P450, PUTATIVE (EUROFUNG)-RELATED"/>
    <property type="match status" value="1"/>
</dbReference>
<dbReference type="Gene3D" id="1.10.630.10">
    <property type="entry name" value="Cytochrome P450"/>
    <property type="match status" value="1"/>
</dbReference>
<evidence type="ECO:0000256" key="1">
    <source>
        <dbReference type="ARBA" id="ARBA00010617"/>
    </source>
</evidence>
<protein>
    <submittedName>
        <fullName evidence="2">Cytochrome P450</fullName>
    </submittedName>
</protein>
<dbReference type="GO" id="GO:0020037">
    <property type="term" value="F:heme binding"/>
    <property type="evidence" value="ECO:0007669"/>
    <property type="project" value="InterPro"/>
</dbReference>
<dbReference type="InterPro" id="IPR001128">
    <property type="entry name" value="Cyt_P450"/>
</dbReference>
<dbReference type="GO" id="GO:0005506">
    <property type="term" value="F:iron ion binding"/>
    <property type="evidence" value="ECO:0007669"/>
    <property type="project" value="InterPro"/>
</dbReference>
<reference evidence="2" key="1">
    <citation type="submission" date="2022-10" db="EMBL/GenBank/DDBJ databases">
        <title>The complete genomes of actinobacterial strains from the NBC collection.</title>
        <authorList>
            <person name="Joergensen T.S."/>
            <person name="Alvarez Arevalo M."/>
            <person name="Sterndorff E.B."/>
            <person name="Faurdal D."/>
            <person name="Vuksanovic O."/>
            <person name="Mourched A.-S."/>
            <person name="Charusanti P."/>
            <person name="Shaw S."/>
            <person name="Blin K."/>
            <person name="Weber T."/>
        </authorList>
    </citation>
    <scope>NUCLEOTIDE SEQUENCE</scope>
    <source>
        <strain evidence="2">NBC_00060</strain>
    </source>
</reference>
<sequence>MPVGLAPDAVGSLDLASRAAVPAGSGLDTPAPRAVAPAPGVPATPSLLGPEAVSDRYGFYRTLRESYPLLWDDRLGAWLVSRYGDVAAALGDPGLVRPRRGPCCWPGEVWCEGPRREVDDEAFGVLREVSERTAFVLARRLAQREVADLAQEFCHWLPVGTAATALGLSCAELARGSRAGGRRAGPAASLAVLCADRSALIGKALASLLANLLDRPDEWAAVRDAPGALTAAWAESLRRNPPVHVVLRRARGDIRMADGTIPAGAAVALLVGAASRDPDRFAAPDRFDPRRTAPAQLAFGPPDCPAARVAELQAECAVRALCEAMPKLRWAEGFRPTETGLLTRAPRTLLVRPA</sequence>
<name>A0AAU2GUH5_9ACTN</name>
<dbReference type="GO" id="GO:0004497">
    <property type="term" value="F:monooxygenase activity"/>
    <property type="evidence" value="ECO:0007669"/>
    <property type="project" value="InterPro"/>
</dbReference>
<organism evidence="2">
    <name type="scientific">Streptomyces sp. NBC_00060</name>
    <dbReference type="NCBI Taxonomy" id="2975636"/>
    <lineage>
        <taxon>Bacteria</taxon>
        <taxon>Bacillati</taxon>
        <taxon>Actinomycetota</taxon>
        <taxon>Actinomycetes</taxon>
        <taxon>Kitasatosporales</taxon>
        <taxon>Streptomycetaceae</taxon>
        <taxon>Streptomyces</taxon>
    </lineage>
</organism>
<dbReference type="GO" id="GO:0016705">
    <property type="term" value="F:oxidoreductase activity, acting on paired donors, with incorporation or reduction of molecular oxygen"/>
    <property type="evidence" value="ECO:0007669"/>
    <property type="project" value="InterPro"/>
</dbReference>
<comment type="similarity">
    <text evidence="1">Belongs to the cytochrome P450 family.</text>
</comment>
<dbReference type="SUPFAM" id="SSF48264">
    <property type="entry name" value="Cytochrome P450"/>
    <property type="match status" value="1"/>
</dbReference>
<dbReference type="AlphaFoldDB" id="A0AAU2GUH5"/>
<dbReference type="PANTHER" id="PTHR46696:SF3">
    <property type="entry name" value="PULCHERRIMINIC ACID SYNTHASE"/>
    <property type="match status" value="1"/>
</dbReference>
<proteinExistence type="inferred from homology"/>
<dbReference type="InterPro" id="IPR036396">
    <property type="entry name" value="Cyt_P450_sf"/>
</dbReference>
<evidence type="ECO:0000313" key="2">
    <source>
        <dbReference type="EMBL" id="WTU39724.1"/>
    </source>
</evidence>